<feature type="transmembrane region" description="Helical" evidence="1">
    <location>
        <begin position="70"/>
        <end position="102"/>
    </location>
</feature>
<protein>
    <recommendedName>
        <fullName evidence="1">Inner membrane protein YccF</fullName>
    </recommendedName>
</protein>
<dbReference type="Proteomes" id="UP000249842">
    <property type="component" value="Unassembled WGS sequence"/>
</dbReference>
<comment type="subcellular location">
    <subcellularLocation>
        <location evidence="1">Cell inner membrane</location>
        <topology evidence="1">Multi-pass membrane protein</topology>
    </subcellularLocation>
</comment>
<keyword evidence="1" id="KW-1003">Cell membrane</keyword>
<keyword evidence="1" id="KW-0472">Membrane</keyword>
<dbReference type="OrthoDB" id="3238663at2"/>
<evidence type="ECO:0000256" key="1">
    <source>
        <dbReference type="PIRNR" id="PIRNR028777"/>
    </source>
</evidence>
<reference evidence="4" key="1">
    <citation type="submission" date="2018-05" db="EMBL/GenBank/DDBJ databases">
        <authorList>
            <person name="Li X."/>
        </authorList>
    </citation>
    <scope>NUCLEOTIDE SEQUENCE [LARGE SCALE GENOMIC DNA]</scope>
    <source>
        <strain evidence="4">HKS-05</strain>
    </source>
</reference>
<accession>A0A328AU40</accession>
<dbReference type="Pfam" id="PF03733">
    <property type="entry name" value="YccF"/>
    <property type="match status" value="2"/>
</dbReference>
<dbReference type="NCBIfam" id="NF008740">
    <property type="entry name" value="PRK11770.1-2"/>
    <property type="match status" value="1"/>
</dbReference>
<keyword evidence="1" id="KW-0812">Transmembrane</keyword>
<dbReference type="AlphaFoldDB" id="A0A328AU40"/>
<dbReference type="InterPro" id="IPR005185">
    <property type="entry name" value="YccF"/>
</dbReference>
<keyword evidence="1" id="KW-0997">Cell inner membrane</keyword>
<dbReference type="PANTHER" id="PTHR42903:SF1">
    <property type="entry name" value="INNER MEMBRANE PROTEIN YCCF"/>
    <property type="match status" value="1"/>
</dbReference>
<dbReference type="InterPro" id="IPR052937">
    <property type="entry name" value="Inner_membrane_protein"/>
</dbReference>
<dbReference type="RefSeq" id="WP_111455794.1">
    <property type="nucleotide sequence ID" value="NZ_QFYP01000001.1"/>
</dbReference>
<feature type="transmembrane region" description="Helical" evidence="1">
    <location>
        <begin position="7"/>
        <end position="33"/>
    </location>
</feature>
<keyword evidence="4" id="KW-1185">Reference proteome</keyword>
<dbReference type="NCBIfam" id="NF008741">
    <property type="entry name" value="PRK11770.1-3"/>
    <property type="match status" value="1"/>
</dbReference>
<feature type="domain" description="Inner membrane component" evidence="2">
    <location>
        <begin position="4"/>
        <end position="54"/>
    </location>
</feature>
<feature type="domain" description="Inner membrane component" evidence="2">
    <location>
        <begin position="67"/>
        <end position="117"/>
    </location>
</feature>
<sequence>MRLLLNLLWFVLGGWISGTLWLLAGLVLAVTIVGLPWTPAAFRIAGFSYWPFGRVVVDQGGGTTSVLLNILWFLLAGWWLALHHIVLAAALAVTIIGIPFAWQHVKLAMLSLTPVGKAVVEA</sequence>
<dbReference type="InterPro" id="IPR031308">
    <property type="entry name" value="UCP028777"/>
</dbReference>
<keyword evidence="1" id="KW-1133">Transmembrane helix</keyword>
<dbReference type="PIRSF" id="PIRSF028777">
    <property type="entry name" value="UCP028777"/>
    <property type="match status" value="1"/>
</dbReference>
<proteinExistence type="predicted"/>
<evidence type="ECO:0000313" key="3">
    <source>
        <dbReference type="EMBL" id="RAK58510.1"/>
    </source>
</evidence>
<gene>
    <name evidence="3" type="ORF">DJ021_01190</name>
</gene>
<dbReference type="PANTHER" id="PTHR42903">
    <property type="entry name" value="INNER MEMBRANE PROTEIN YCCF"/>
    <property type="match status" value="1"/>
</dbReference>
<evidence type="ECO:0000313" key="4">
    <source>
        <dbReference type="Proteomes" id="UP000249842"/>
    </source>
</evidence>
<dbReference type="GO" id="GO:0005886">
    <property type="term" value="C:plasma membrane"/>
    <property type="evidence" value="ECO:0007669"/>
    <property type="project" value="UniProtKB-SubCell"/>
</dbReference>
<comment type="caution">
    <text evidence="3">The sequence shown here is derived from an EMBL/GenBank/DDBJ whole genome shotgun (WGS) entry which is preliminary data.</text>
</comment>
<name>A0A328AU40_9CAUL</name>
<dbReference type="EMBL" id="QFYP01000001">
    <property type="protein sequence ID" value="RAK58510.1"/>
    <property type="molecule type" value="Genomic_DNA"/>
</dbReference>
<evidence type="ECO:0000259" key="2">
    <source>
        <dbReference type="Pfam" id="PF03733"/>
    </source>
</evidence>
<organism evidence="3 4">
    <name type="scientific">Phenylobacterium hankyongense</name>
    <dbReference type="NCBI Taxonomy" id="1813876"/>
    <lineage>
        <taxon>Bacteria</taxon>
        <taxon>Pseudomonadati</taxon>
        <taxon>Pseudomonadota</taxon>
        <taxon>Alphaproteobacteria</taxon>
        <taxon>Caulobacterales</taxon>
        <taxon>Caulobacteraceae</taxon>
        <taxon>Phenylobacterium</taxon>
    </lineage>
</organism>